<evidence type="ECO:0000256" key="6">
    <source>
        <dbReference type="RuleBase" id="RU362125"/>
    </source>
</evidence>
<evidence type="ECO:0000259" key="8">
    <source>
        <dbReference type="Pfam" id="PF02770"/>
    </source>
</evidence>
<evidence type="ECO:0000313" key="11">
    <source>
        <dbReference type="Proteomes" id="UP000294813"/>
    </source>
</evidence>
<dbReference type="Pfam" id="PF00441">
    <property type="entry name" value="Acyl-CoA_dh_1"/>
    <property type="match status" value="1"/>
</dbReference>
<feature type="domain" description="Acyl-CoA dehydrogenase/oxidase C-terminal" evidence="7">
    <location>
        <begin position="230"/>
        <end position="378"/>
    </location>
</feature>
<dbReference type="Gene3D" id="1.10.540.10">
    <property type="entry name" value="Acyl-CoA dehydrogenase/oxidase, N-terminal domain"/>
    <property type="match status" value="1"/>
</dbReference>
<evidence type="ECO:0000256" key="5">
    <source>
        <dbReference type="ARBA" id="ARBA00023002"/>
    </source>
</evidence>
<keyword evidence="11" id="KW-1185">Reference proteome</keyword>
<dbReference type="SUPFAM" id="SSF56645">
    <property type="entry name" value="Acyl-CoA dehydrogenase NM domain-like"/>
    <property type="match status" value="1"/>
</dbReference>
<evidence type="ECO:0000256" key="3">
    <source>
        <dbReference type="ARBA" id="ARBA00022630"/>
    </source>
</evidence>
<protein>
    <submittedName>
        <fullName evidence="10">Butyryl-CoA dehydrogenase</fullName>
    </submittedName>
</protein>
<dbReference type="OrthoDB" id="9802447at2"/>
<evidence type="ECO:0000313" key="10">
    <source>
        <dbReference type="EMBL" id="TCP68699.1"/>
    </source>
</evidence>
<proteinExistence type="inferred from homology"/>
<name>A0A4R2RZY2_9FIRM</name>
<evidence type="ECO:0000256" key="1">
    <source>
        <dbReference type="ARBA" id="ARBA00001974"/>
    </source>
</evidence>
<dbReference type="InterPro" id="IPR046373">
    <property type="entry name" value="Acyl-CoA_Oxase/DH_mid-dom_sf"/>
</dbReference>
<dbReference type="SUPFAM" id="SSF47203">
    <property type="entry name" value="Acyl-CoA dehydrogenase C-terminal domain-like"/>
    <property type="match status" value="1"/>
</dbReference>
<evidence type="ECO:0000256" key="2">
    <source>
        <dbReference type="ARBA" id="ARBA00009347"/>
    </source>
</evidence>
<dbReference type="InterPro" id="IPR013786">
    <property type="entry name" value="AcylCoA_DH/ox_N"/>
</dbReference>
<dbReference type="InterPro" id="IPR036250">
    <property type="entry name" value="AcylCo_DH-like_C"/>
</dbReference>
<evidence type="ECO:0000259" key="9">
    <source>
        <dbReference type="Pfam" id="PF02771"/>
    </source>
</evidence>
<dbReference type="Proteomes" id="UP000294813">
    <property type="component" value="Unassembled WGS sequence"/>
</dbReference>
<dbReference type="GO" id="GO:0050660">
    <property type="term" value="F:flavin adenine dinucleotide binding"/>
    <property type="evidence" value="ECO:0007669"/>
    <property type="project" value="InterPro"/>
</dbReference>
<comment type="similarity">
    <text evidence="2 6">Belongs to the acyl-CoA dehydrogenase family.</text>
</comment>
<dbReference type="InterPro" id="IPR037069">
    <property type="entry name" value="AcylCoA_DH/ox_N_sf"/>
</dbReference>
<dbReference type="PIRSF" id="PIRSF016578">
    <property type="entry name" value="HsaA"/>
    <property type="match status" value="1"/>
</dbReference>
<dbReference type="InterPro" id="IPR009100">
    <property type="entry name" value="AcylCoA_DH/oxidase_NM_dom_sf"/>
</dbReference>
<dbReference type="FunFam" id="1.10.540.10:FF:000002">
    <property type="entry name" value="Acyl-CoA dehydrogenase FadE19"/>
    <property type="match status" value="1"/>
</dbReference>
<dbReference type="AlphaFoldDB" id="A0A4R2RZY2"/>
<keyword evidence="3 6" id="KW-0285">Flavoprotein</keyword>
<dbReference type="CDD" id="cd01158">
    <property type="entry name" value="SCAD_SBCAD"/>
    <property type="match status" value="1"/>
</dbReference>
<gene>
    <name evidence="10" type="ORF">EDD73_10295</name>
</gene>
<dbReference type="Gene3D" id="1.20.140.10">
    <property type="entry name" value="Butyryl-CoA Dehydrogenase, subunit A, domain 3"/>
    <property type="match status" value="1"/>
</dbReference>
<dbReference type="Pfam" id="PF02770">
    <property type="entry name" value="Acyl-CoA_dh_M"/>
    <property type="match status" value="1"/>
</dbReference>
<dbReference type="PANTHER" id="PTHR43884">
    <property type="entry name" value="ACYL-COA DEHYDROGENASE"/>
    <property type="match status" value="1"/>
</dbReference>
<dbReference type="Gene3D" id="2.40.110.10">
    <property type="entry name" value="Butyryl-CoA Dehydrogenase, subunit A, domain 2"/>
    <property type="match status" value="1"/>
</dbReference>
<organism evidence="10 11">
    <name type="scientific">Heliophilum fasciatum</name>
    <dbReference type="NCBI Taxonomy" id="35700"/>
    <lineage>
        <taxon>Bacteria</taxon>
        <taxon>Bacillati</taxon>
        <taxon>Bacillota</taxon>
        <taxon>Clostridia</taxon>
        <taxon>Eubacteriales</taxon>
        <taxon>Heliobacteriaceae</taxon>
        <taxon>Heliophilum</taxon>
    </lineage>
</organism>
<dbReference type="FunFam" id="1.20.140.10:FF:000004">
    <property type="entry name" value="Acyl-CoA dehydrogenase FadE25"/>
    <property type="match status" value="1"/>
</dbReference>
<accession>A0A4R2RZY2</accession>
<comment type="caution">
    <text evidence="10">The sequence shown here is derived from an EMBL/GenBank/DDBJ whole genome shotgun (WGS) entry which is preliminary data.</text>
</comment>
<evidence type="ECO:0000259" key="7">
    <source>
        <dbReference type="Pfam" id="PF00441"/>
    </source>
</evidence>
<feature type="domain" description="Acyl-CoA oxidase/dehydrogenase middle" evidence="8">
    <location>
        <begin position="123"/>
        <end position="217"/>
    </location>
</feature>
<dbReference type="PROSITE" id="PS00072">
    <property type="entry name" value="ACYL_COA_DH_1"/>
    <property type="match status" value="1"/>
</dbReference>
<dbReference type="EMBL" id="SLXT01000002">
    <property type="protein sequence ID" value="TCP68699.1"/>
    <property type="molecule type" value="Genomic_DNA"/>
</dbReference>
<dbReference type="PROSITE" id="PS00073">
    <property type="entry name" value="ACYL_COA_DH_2"/>
    <property type="match status" value="1"/>
</dbReference>
<reference evidence="10 11" key="1">
    <citation type="submission" date="2019-03" db="EMBL/GenBank/DDBJ databases">
        <title>Genomic Encyclopedia of Type Strains, Phase IV (KMG-IV): sequencing the most valuable type-strain genomes for metagenomic binning, comparative biology and taxonomic classification.</title>
        <authorList>
            <person name="Goeker M."/>
        </authorList>
    </citation>
    <scope>NUCLEOTIDE SEQUENCE [LARGE SCALE GENOMIC DNA]</scope>
    <source>
        <strain evidence="10 11">DSM 11170</strain>
    </source>
</reference>
<dbReference type="GO" id="GO:0003995">
    <property type="term" value="F:acyl-CoA dehydrogenase activity"/>
    <property type="evidence" value="ECO:0007669"/>
    <property type="project" value="InterPro"/>
</dbReference>
<dbReference type="RefSeq" id="WP_131917897.1">
    <property type="nucleotide sequence ID" value="NZ_JAOQNU010000002.1"/>
</dbReference>
<dbReference type="PANTHER" id="PTHR43884:SF12">
    <property type="entry name" value="ISOVALERYL-COA DEHYDROGENASE, MITOCHONDRIAL-RELATED"/>
    <property type="match status" value="1"/>
</dbReference>
<dbReference type="InterPro" id="IPR009075">
    <property type="entry name" value="AcylCo_DH/oxidase_C"/>
</dbReference>
<keyword evidence="4 6" id="KW-0274">FAD</keyword>
<feature type="domain" description="Acyl-CoA dehydrogenase/oxidase N-terminal" evidence="9">
    <location>
        <begin position="7"/>
        <end position="117"/>
    </location>
</feature>
<sequence>MDFRLDEDQALFAATVQKFVQNEVAPLAETLDRESRFPKETIAKMAELGLMGVSVPEELGGSGGDYLSYILFVEELAKACASTAVIVAVHTGLGCGALQAFGTPEQQERFLQPLAEGRMIGGYALTEPNAGSDAASIQLEARDAGDHFVLNGSKMWITNATEAGVFITFVRTEPGSRGANGVTCLLVERDTPGLTISAPIEKMGLHGSPTCELIFEDARVPKANVLGTIGEGFKVAMRLLDGGRIAIAAQGLGIAEGAFQYACKYIKERQQFGRSIAANQGIQWMVADMASEIEAAKLLVYQAAWLKTNGLPHGKEASIAKKYATDTAMRVTTDCVQLLGGYGYSKEYPVERYMRDAKVTQIYEGTNQVQRLVIAKYLLRD</sequence>
<dbReference type="Pfam" id="PF02771">
    <property type="entry name" value="Acyl-CoA_dh_N"/>
    <property type="match status" value="1"/>
</dbReference>
<evidence type="ECO:0000256" key="4">
    <source>
        <dbReference type="ARBA" id="ARBA00022827"/>
    </source>
</evidence>
<comment type="cofactor">
    <cofactor evidence="1 6">
        <name>FAD</name>
        <dbReference type="ChEBI" id="CHEBI:57692"/>
    </cofactor>
</comment>
<dbReference type="InterPro" id="IPR006089">
    <property type="entry name" value="Acyl-CoA_DH_CS"/>
</dbReference>
<dbReference type="InterPro" id="IPR006091">
    <property type="entry name" value="Acyl-CoA_Oxase/DH_mid-dom"/>
</dbReference>
<dbReference type="FunFam" id="2.40.110.10:FF:000001">
    <property type="entry name" value="Acyl-CoA dehydrogenase, mitochondrial"/>
    <property type="match status" value="1"/>
</dbReference>
<keyword evidence="5 6" id="KW-0560">Oxidoreductase</keyword>